<feature type="transmembrane region" description="Helical" evidence="7">
    <location>
        <begin position="78"/>
        <end position="108"/>
    </location>
</feature>
<feature type="transmembrane region" description="Helical" evidence="7">
    <location>
        <begin position="120"/>
        <end position="141"/>
    </location>
</feature>
<evidence type="ECO:0000313" key="9">
    <source>
        <dbReference type="Proteomes" id="UP000829354"/>
    </source>
</evidence>
<evidence type="ECO:0000256" key="2">
    <source>
        <dbReference type="ARBA" id="ARBA00006203"/>
    </source>
</evidence>
<protein>
    <submittedName>
        <fullName evidence="8">Uncharacterized protein</fullName>
    </submittedName>
</protein>
<sequence length="168" mass="19038">MPSNSSSAKCCTLLCHINTRIALTIVDILIGISNILSYAIQFHNWSALILTSMVTLVACHTLQMFLAEKKCKITNWEYGTFQCILIIDVILGFLALLCFVACFVIAGIQQIQFTNLYGENLWFTGLWATAITKYTWQNAFLARNYGNMKRKLESRTTDHESEIAEKEP</sequence>
<reference evidence="8 9" key="1">
    <citation type="submission" date="2022-04" db="EMBL/GenBank/DDBJ databases">
        <title>Chromosome-level reference genomes for two strains of Caenorhabditis briggsae: an improved platform for comparative genomics.</title>
        <authorList>
            <person name="Stevens L."/>
            <person name="Andersen E."/>
        </authorList>
    </citation>
    <scope>NUCLEOTIDE SEQUENCE [LARGE SCALE GENOMIC DNA]</scope>
    <source>
        <strain evidence="8">VX34</strain>
        <tissue evidence="8">Whole-organism</tissue>
    </source>
</reference>
<dbReference type="EMBL" id="CP092623">
    <property type="protein sequence ID" value="UMM28476.1"/>
    <property type="molecule type" value="Genomic_DNA"/>
</dbReference>
<accession>A0AAE9JE77</accession>
<keyword evidence="9" id="KW-1185">Reference proteome</keyword>
<keyword evidence="5 7" id="KW-1133">Transmembrane helix</keyword>
<dbReference type="Proteomes" id="UP000829354">
    <property type="component" value="Chromosome IV"/>
</dbReference>
<feature type="transmembrane region" description="Helical" evidence="7">
    <location>
        <begin position="21"/>
        <end position="40"/>
    </location>
</feature>
<dbReference type="PANTHER" id="PTHR31525:SF4">
    <property type="entry name" value="HEME TRANSPORTER HRG-5"/>
    <property type="match status" value="1"/>
</dbReference>
<dbReference type="PANTHER" id="PTHR31525">
    <property type="entry name" value="HEME TRANSPORTER HRG1"/>
    <property type="match status" value="1"/>
</dbReference>
<comment type="similarity">
    <text evidence="2">Belongs to the HRG family.</text>
</comment>
<organism evidence="8 9">
    <name type="scientific">Caenorhabditis briggsae</name>
    <dbReference type="NCBI Taxonomy" id="6238"/>
    <lineage>
        <taxon>Eukaryota</taxon>
        <taxon>Metazoa</taxon>
        <taxon>Ecdysozoa</taxon>
        <taxon>Nematoda</taxon>
        <taxon>Chromadorea</taxon>
        <taxon>Rhabditida</taxon>
        <taxon>Rhabditina</taxon>
        <taxon>Rhabditomorpha</taxon>
        <taxon>Rhabditoidea</taxon>
        <taxon>Rhabditidae</taxon>
        <taxon>Peloderinae</taxon>
        <taxon>Caenorhabditis</taxon>
    </lineage>
</organism>
<keyword evidence="6 7" id="KW-0472">Membrane</keyword>
<dbReference type="PRINTS" id="PR02095">
    <property type="entry name" value="TRNSPORTRHRG"/>
</dbReference>
<evidence type="ECO:0000256" key="7">
    <source>
        <dbReference type="SAM" id="Phobius"/>
    </source>
</evidence>
<evidence type="ECO:0000256" key="1">
    <source>
        <dbReference type="ARBA" id="ARBA00004141"/>
    </source>
</evidence>
<feature type="transmembrane region" description="Helical" evidence="7">
    <location>
        <begin position="46"/>
        <end position="66"/>
    </location>
</feature>
<proteinExistence type="inferred from homology"/>
<evidence type="ECO:0000256" key="3">
    <source>
        <dbReference type="ARBA" id="ARBA00022448"/>
    </source>
</evidence>
<name>A0AAE9JE77_CAEBR</name>
<evidence type="ECO:0000256" key="4">
    <source>
        <dbReference type="ARBA" id="ARBA00022692"/>
    </source>
</evidence>
<evidence type="ECO:0000313" key="8">
    <source>
        <dbReference type="EMBL" id="UMM28476.1"/>
    </source>
</evidence>
<keyword evidence="3" id="KW-0813">Transport</keyword>
<evidence type="ECO:0000256" key="5">
    <source>
        <dbReference type="ARBA" id="ARBA00022989"/>
    </source>
</evidence>
<dbReference type="InterPro" id="IPR026218">
    <property type="entry name" value="HRG"/>
</dbReference>
<comment type="subcellular location">
    <subcellularLocation>
        <location evidence="1">Membrane</location>
        <topology evidence="1">Multi-pass membrane protein</topology>
    </subcellularLocation>
</comment>
<keyword evidence="4 7" id="KW-0812">Transmembrane</keyword>
<dbReference type="GO" id="GO:0015232">
    <property type="term" value="F:heme transmembrane transporter activity"/>
    <property type="evidence" value="ECO:0007669"/>
    <property type="project" value="InterPro"/>
</dbReference>
<dbReference type="AlphaFoldDB" id="A0AAE9JE77"/>
<evidence type="ECO:0000256" key="6">
    <source>
        <dbReference type="ARBA" id="ARBA00023136"/>
    </source>
</evidence>
<dbReference type="GO" id="GO:0016020">
    <property type="term" value="C:membrane"/>
    <property type="evidence" value="ECO:0007669"/>
    <property type="project" value="UniProtKB-SubCell"/>
</dbReference>
<gene>
    <name evidence="8" type="ORF">L5515_011302</name>
</gene>